<dbReference type="GO" id="GO:0006313">
    <property type="term" value="P:DNA transposition"/>
    <property type="evidence" value="ECO:0007669"/>
    <property type="project" value="InterPro"/>
</dbReference>
<dbReference type="Pfam" id="PF01548">
    <property type="entry name" value="DEDD_Tnp_IS110"/>
    <property type="match status" value="1"/>
</dbReference>
<accession>A0A1H6YFM3</accession>
<dbReference type="PANTHER" id="PTHR33055">
    <property type="entry name" value="TRANSPOSASE FOR INSERTION SEQUENCE ELEMENT IS1111A"/>
    <property type="match status" value="1"/>
</dbReference>
<evidence type="ECO:0000313" key="4">
    <source>
        <dbReference type="Proteomes" id="UP000199702"/>
    </source>
</evidence>
<dbReference type="EMBL" id="FNYA01000014">
    <property type="protein sequence ID" value="SEJ37807.1"/>
    <property type="molecule type" value="Genomic_DNA"/>
</dbReference>
<dbReference type="Proteomes" id="UP000199702">
    <property type="component" value="Unassembled WGS sequence"/>
</dbReference>
<dbReference type="InterPro" id="IPR002525">
    <property type="entry name" value="Transp_IS110-like_N"/>
</dbReference>
<evidence type="ECO:0000259" key="1">
    <source>
        <dbReference type="Pfam" id="PF01548"/>
    </source>
</evidence>
<dbReference type="PANTHER" id="PTHR33055:SF3">
    <property type="entry name" value="PUTATIVE TRANSPOSASE FOR IS117-RELATED"/>
    <property type="match status" value="1"/>
</dbReference>
<sequence length="331" mass="38165">MKKVTETIGIDVSKLTLDVMVRTTNIHKQFSNNTKGFKQIITWLIKQKINLDQSLFCFEHTGWYCLMLSYFLYENNHAYCCINAIEIKRSMGLKRGKSDKADAWEIANYAWLRRDELIPSVPPAKKLIELQRMMSLREQLVKQQTASKNLLKGMIDIVLDQVNDVSIGILKENIAYLEKQIVSTEKAMNELIKQDNTMITNYKLSKTVKGVGMVLAVQMLLHTHNYTRFESSRQFAAYCGLVPYPYQSGTSIHGRNKIHPISDRKMKSLLSMSAISAIQHDKELKIYYQKRVEEGKPKMVVINIIRNKIVSRVFATVNRGTPYVEMNKFLA</sequence>
<dbReference type="AlphaFoldDB" id="A0A1H6YFM3"/>
<dbReference type="OrthoDB" id="964423at2"/>
<dbReference type="RefSeq" id="WP_091316084.1">
    <property type="nucleotide sequence ID" value="NZ_CBCSJU010000004.1"/>
</dbReference>
<dbReference type="InterPro" id="IPR003346">
    <property type="entry name" value="Transposase_20"/>
</dbReference>
<dbReference type="InterPro" id="IPR047650">
    <property type="entry name" value="Transpos_IS110"/>
</dbReference>
<evidence type="ECO:0000313" key="3">
    <source>
        <dbReference type="EMBL" id="SEJ37807.1"/>
    </source>
</evidence>
<proteinExistence type="predicted"/>
<dbReference type="GO" id="GO:0003677">
    <property type="term" value="F:DNA binding"/>
    <property type="evidence" value="ECO:0007669"/>
    <property type="project" value="InterPro"/>
</dbReference>
<gene>
    <name evidence="3" type="ORF">SAMN05660918_0168</name>
</gene>
<reference evidence="4" key="1">
    <citation type="submission" date="2016-10" db="EMBL/GenBank/DDBJ databases">
        <authorList>
            <person name="Varghese N."/>
            <person name="Submissions S."/>
        </authorList>
    </citation>
    <scope>NUCLEOTIDE SEQUENCE [LARGE SCALE GENOMIC DNA]</scope>
    <source>
        <strain evidence="4">DSM 17934</strain>
    </source>
</reference>
<evidence type="ECO:0000259" key="2">
    <source>
        <dbReference type="Pfam" id="PF02371"/>
    </source>
</evidence>
<feature type="domain" description="Transposase IS116/IS110/IS902 C-terminal" evidence="2">
    <location>
        <begin position="206"/>
        <end position="289"/>
    </location>
</feature>
<dbReference type="Pfam" id="PF02371">
    <property type="entry name" value="Transposase_20"/>
    <property type="match status" value="1"/>
</dbReference>
<protein>
    <submittedName>
        <fullName evidence="3">Transposase</fullName>
    </submittedName>
</protein>
<dbReference type="NCBIfam" id="NF033542">
    <property type="entry name" value="transpos_IS110"/>
    <property type="match status" value="1"/>
</dbReference>
<dbReference type="GO" id="GO:0004803">
    <property type="term" value="F:transposase activity"/>
    <property type="evidence" value="ECO:0007669"/>
    <property type="project" value="InterPro"/>
</dbReference>
<keyword evidence="4" id="KW-1185">Reference proteome</keyword>
<feature type="domain" description="Transposase IS110-like N-terminal" evidence="1">
    <location>
        <begin position="8"/>
        <end position="156"/>
    </location>
</feature>
<name>A0A1H6YFM3_9FLAO</name>
<organism evidence="3 4">
    <name type="scientific">Flavobacterium terrigena</name>
    <dbReference type="NCBI Taxonomy" id="402734"/>
    <lineage>
        <taxon>Bacteria</taxon>
        <taxon>Pseudomonadati</taxon>
        <taxon>Bacteroidota</taxon>
        <taxon>Flavobacteriia</taxon>
        <taxon>Flavobacteriales</taxon>
        <taxon>Flavobacteriaceae</taxon>
        <taxon>Flavobacterium</taxon>
    </lineage>
</organism>